<evidence type="ECO:0000313" key="4">
    <source>
        <dbReference type="EMBL" id="USP73494.1"/>
    </source>
</evidence>
<sequence length="516" mass="56074">MFRSRSWKPAFIQSVLVATWLPGICLAQNGAQIVTASTPSIQPSSTTSAPAQTHTIQVGLADHKFKPETTEANIGDTVEFAFYPRNHSVVRAEYGFPCIPYEMTGPSKTGFFSGFQPVDTVLSSPPTYRILINDTNPIFFYCSAPGSCITYGMVGAINSNAFTSIQQQQKLALNSTYMLNPGEPFPAETPSPSNAPSNTSTSRPGPGTANDNKSGLSKRAIIAMVVTSTCITILAALLFFFWGRTKGLKDELKRKATTMWRPDAYPTGHMRDMSTVVPRAELRATESDNGMHHQPYYYQYPQQPPDDGTAYQHQHQPYPSHLSFSPAQTMSLYYPPPPPSSPSPLHSHLVKTSITSPLDPHPAYNSLSQNLHQNLHQNQFHHNRTALQSPIRHELDSQEQMPDSGNPESITTAAAVAVAATNTAHDEQDSKVAAHQVREVEVSTPTIPTPVSTGECRNVVVDADVDEIEPVPSYFDAVYASSRTASGAGQRRNEIDGGGKGEKAEVGNGKSEGEGK</sequence>
<keyword evidence="2" id="KW-1133">Transmembrane helix</keyword>
<evidence type="ECO:0000313" key="5">
    <source>
        <dbReference type="Proteomes" id="UP001056012"/>
    </source>
</evidence>
<feature type="compositionally biased region" description="Low complexity" evidence="1">
    <location>
        <begin position="190"/>
        <end position="204"/>
    </location>
</feature>
<dbReference type="PANTHER" id="PTHR34883:SF19">
    <property type="entry name" value="EXTRACELLULAR SERINE-RICH PROTEIN"/>
    <property type="match status" value="1"/>
</dbReference>
<dbReference type="OrthoDB" id="2331100at2759"/>
<feature type="compositionally biased region" description="Basic and acidic residues" evidence="1">
    <location>
        <begin position="491"/>
        <end position="516"/>
    </location>
</feature>
<evidence type="ECO:0008006" key="6">
    <source>
        <dbReference type="Google" id="ProtNLM"/>
    </source>
</evidence>
<dbReference type="CDD" id="cd00920">
    <property type="entry name" value="Cupredoxin"/>
    <property type="match status" value="1"/>
</dbReference>
<keyword evidence="5" id="KW-1185">Reference proteome</keyword>
<organism evidence="4 5">
    <name type="scientific">Curvularia clavata</name>
    <dbReference type="NCBI Taxonomy" id="95742"/>
    <lineage>
        <taxon>Eukaryota</taxon>
        <taxon>Fungi</taxon>
        <taxon>Dikarya</taxon>
        <taxon>Ascomycota</taxon>
        <taxon>Pezizomycotina</taxon>
        <taxon>Dothideomycetes</taxon>
        <taxon>Pleosporomycetidae</taxon>
        <taxon>Pleosporales</taxon>
        <taxon>Pleosporineae</taxon>
        <taxon>Pleosporaceae</taxon>
        <taxon>Curvularia</taxon>
    </lineage>
</organism>
<gene>
    <name evidence="4" type="ORF">yc1106_00768</name>
</gene>
<keyword evidence="3" id="KW-0732">Signal</keyword>
<feature type="signal peptide" evidence="3">
    <location>
        <begin position="1"/>
        <end position="27"/>
    </location>
</feature>
<dbReference type="PANTHER" id="PTHR34883">
    <property type="entry name" value="SERINE-RICH PROTEIN, PUTATIVE-RELATED-RELATED"/>
    <property type="match status" value="1"/>
</dbReference>
<evidence type="ECO:0000256" key="2">
    <source>
        <dbReference type="SAM" id="Phobius"/>
    </source>
</evidence>
<dbReference type="VEuPathDB" id="FungiDB:yc1106_00768"/>
<dbReference type="SUPFAM" id="SSF49503">
    <property type="entry name" value="Cupredoxins"/>
    <property type="match status" value="1"/>
</dbReference>
<evidence type="ECO:0000256" key="1">
    <source>
        <dbReference type="SAM" id="MobiDB-lite"/>
    </source>
</evidence>
<feature type="region of interest" description="Disordered" evidence="1">
    <location>
        <begin position="481"/>
        <end position="516"/>
    </location>
</feature>
<reference evidence="4" key="1">
    <citation type="submission" date="2021-12" db="EMBL/GenBank/DDBJ databases">
        <title>Curvularia clavata genome.</title>
        <authorList>
            <person name="Cao Y."/>
        </authorList>
    </citation>
    <scope>NUCLEOTIDE SEQUENCE</scope>
    <source>
        <strain evidence="4">Yc1106</strain>
    </source>
</reference>
<feature type="region of interest" description="Disordered" evidence="1">
    <location>
        <begin position="182"/>
        <end position="214"/>
    </location>
</feature>
<dbReference type="InterPro" id="IPR052953">
    <property type="entry name" value="Ser-rich/MCO-related"/>
</dbReference>
<dbReference type="Gene3D" id="2.60.40.420">
    <property type="entry name" value="Cupredoxins - blue copper proteins"/>
    <property type="match status" value="1"/>
</dbReference>
<dbReference type="Proteomes" id="UP001056012">
    <property type="component" value="Chromosome 1"/>
</dbReference>
<proteinExistence type="predicted"/>
<keyword evidence="2" id="KW-0812">Transmembrane</keyword>
<accession>A0A9Q9DPC1</accession>
<keyword evidence="2" id="KW-0472">Membrane</keyword>
<name>A0A9Q9DPC1_CURCL</name>
<feature type="transmembrane region" description="Helical" evidence="2">
    <location>
        <begin position="220"/>
        <end position="243"/>
    </location>
</feature>
<feature type="chain" id="PRO_5040457183" description="Extracellular serine-rich protein" evidence="3">
    <location>
        <begin position="28"/>
        <end position="516"/>
    </location>
</feature>
<dbReference type="AlphaFoldDB" id="A0A9Q9DPC1"/>
<dbReference type="EMBL" id="CP089274">
    <property type="protein sequence ID" value="USP73494.1"/>
    <property type="molecule type" value="Genomic_DNA"/>
</dbReference>
<evidence type="ECO:0000256" key="3">
    <source>
        <dbReference type="SAM" id="SignalP"/>
    </source>
</evidence>
<protein>
    <recommendedName>
        <fullName evidence="6">Extracellular serine-rich protein</fullName>
    </recommendedName>
</protein>
<dbReference type="InterPro" id="IPR008972">
    <property type="entry name" value="Cupredoxin"/>
</dbReference>